<feature type="region of interest" description="Disordered" evidence="1">
    <location>
        <begin position="74"/>
        <end position="116"/>
    </location>
</feature>
<evidence type="ECO:0000313" key="2">
    <source>
        <dbReference type="EMBL" id="KAG8235766.1"/>
    </source>
</evidence>
<dbReference type="AlphaFoldDB" id="A0A8K0KKY9"/>
<organism evidence="2 3">
    <name type="scientific">Ladona fulva</name>
    <name type="common">Scarce chaser dragonfly</name>
    <name type="synonym">Libellula fulva</name>
    <dbReference type="NCBI Taxonomy" id="123851"/>
    <lineage>
        <taxon>Eukaryota</taxon>
        <taxon>Metazoa</taxon>
        <taxon>Ecdysozoa</taxon>
        <taxon>Arthropoda</taxon>
        <taxon>Hexapoda</taxon>
        <taxon>Insecta</taxon>
        <taxon>Pterygota</taxon>
        <taxon>Palaeoptera</taxon>
        <taxon>Odonata</taxon>
        <taxon>Epiprocta</taxon>
        <taxon>Anisoptera</taxon>
        <taxon>Libelluloidea</taxon>
        <taxon>Libellulidae</taxon>
        <taxon>Ladona</taxon>
    </lineage>
</organism>
<dbReference type="Proteomes" id="UP000792457">
    <property type="component" value="Unassembled WGS sequence"/>
</dbReference>
<sequence length="147" mass="15974">MRKIFSSTDERPKEKLRTFERDLAAVKGSNLAPKQGGGIPAPAARRSWHIPANHTEGHSLCRPRLQDVNMQGLLRPGHGVALPPGHGAPEDGTEPPSANQRHHCPLPERFDGRTPGYECGGSSIPVVQGQTGYEVTPETLWTELGME</sequence>
<evidence type="ECO:0000313" key="3">
    <source>
        <dbReference type="Proteomes" id="UP000792457"/>
    </source>
</evidence>
<gene>
    <name evidence="2" type="ORF">J437_LFUL015904</name>
</gene>
<name>A0A8K0KKY9_LADFU</name>
<accession>A0A8K0KKY9</accession>
<evidence type="ECO:0000256" key="1">
    <source>
        <dbReference type="SAM" id="MobiDB-lite"/>
    </source>
</evidence>
<protein>
    <submittedName>
        <fullName evidence="2">Uncharacterized protein</fullName>
    </submittedName>
</protein>
<dbReference type="EMBL" id="KZ308947">
    <property type="protein sequence ID" value="KAG8235766.1"/>
    <property type="molecule type" value="Genomic_DNA"/>
</dbReference>
<comment type="caution">
    <text evidence="2">The sequence shown here is derived from an EMBL/GenBank/DDBJ whole genome shotgun (WGS) entry which is preliminary data.</text>
</comment>
<reference evidence="2" key="2">
    <citation type="submission" date="2017-10" db="EMBL/GenBank/DDBJ databases">
        <title>Ladona fulva Genome sequencing and assembly.</title>
        <authorList>
            <person name="Murali S."/>
            <person name="Richards S."/>
            <person name="Bandaranaike D."/>
            <person name="Bellair M."/>
            <person name="Blankenburg K."/>
            <person name="Chao H."/>
            <person name="Dinh H."/>
            <person name="Doddapaneni H."/>
            <person name="Dugan-Rocha S."/>
            <person name="Elkadiri S."/>
            <person name="Gnanaolivu R."/>
            <person name="Hernandez B."/>
            <person name="Skinner E."/>
            <person name="Javaid M."/>
            <person name="Lee S."/>
            <person name="Li M."/>
            <person name="Ming W."/>
            <person name="Munidasa M."/>
            <person name="Muniz J."/>
            <person name="Nguyen L."/>
            <person name="Hughes D."/>
            <person name="Osuji N."/>
            <person name="Pu L.-L."/>
            <person name="Puazo M."/>
            <person name="Qu C."/>
            <person name="Quiroz J."/>
            <person name="Raj R."/>
            <person name="Weissenberger G."/>
            <person name="Xin Y."/>
            <person name="Zou X."/>
            <person name="Han Y."/>
            <person name="Worley K."/>
            <person name="Muzny D."/>
            <person name="Gibbs R."/>
        </authorList>
    </citation>
    <scope>NUCLEOTIDE SEQUENCE</scope>
    <source>
        <strain evidence="2">Sampled in the wild</strain>
    </source>
</reference>
<keyword evidence="3" id="KW-1185">Reference proteome</keyword>
<proteinExistence type="predicted"/>
<reference evidence="2" key="1">
    <citation type="submission" date="2013-04" db="EMBL/GenBank/DDBJ databases">
        <authorList>
            <person name="Qu J."/>
            <person name="Murali S.C."/>
            <person name="Bandaranaike D."/>
            <person name="Bellair M."/>
            <person name="Blankenburg K."/>
            <person name="Chao H."/>
            <person name="Dinh H."/>
            <person name="Doddapaneni H."/>
            <person name="Downs B."/>
            <person name="Dugan-Rocha S."/>
            <person name="Elkadiri S."/>
            <person name="Gnanaolivu R.D."/>
            <person name="Hernandez B."/>
            <person name="Javaid M."/>
            <person name="Jayaseelan J.C."/>
            <person name="Lee S."/>
            <person name="Li M."/>
            <person name="Ming W."/>
            <person name="Munidasa M."/>
            <person name="Muniz J."/>
            <person name="Nguyen L."/>
            <person name="Ongeri F."/>
            <person name="Osuji N."/>
            <person name="Pu L.-L."/>
            <person name="Puazo M."/>
            <person name="Qu C."/>
            <person name="Quiroz J."/>
            <person name="Raj R."/>
            <person name="Weissenberger G."/>
            <person name="Xin Y."/>
            <person name="Zou X."/>
            <person name="Han Y."/>
            <person name="Richards S."/>
            <person name="Worley K."/>
            <person name="Muzny D."/>
            <person name="Gibbs R."/>
        </authorList>
    </citation>
    <scope>NUCLEOTIDE SEQUENCE</scope>
    <source>
        <strain evidence="2">Sampled in the wild</strain>
    </source>
</reference>